<dbReference type="GO" id="GO:0046872">
    <property type="term" value="F:metal ion binding"/>
    <property type="evidence" value="ECO:0007669"/>
    <property type="project" value="UniProtKB-KW"/>
</dbReference>
<keyword evidence="7" id="KW-0489">Methyltransferase</keyword>
<dbReference type="GO" id="GO:0051537">
    <property type="term" value="F:2 iron, 2 sulfur cluster binding"/>
    <property type="evidence" value="ECO:0007669"/>
    <property type="project" value="UniProtKB-KW"/>
</dbReference>
<evidence type="ECO:0000256" key="2">
    <source>
        <dbReference type="ARBA" id="ARBA00022723"/>
    </source>
</evidence>
<dbReference type="PANTHER" id="PTHR21266">
    <property type="entry name" value="IRON-SULFUR DOMAIN CONTAINING PROTEIN"/>
    <property type="match status" value="1"/>
</dbReference>
<protein>
    <submittedName>
        <fullName evidence="7">Vanillate O-demethylase oxygenase subunit</fullName>
    </submittedName>
</protein>
<dbReference type="Pfam" id="PF19112">
    <property type="entry name" value="VanA_C"/>
    <property type="match status" value="1"/>
</dbReference>
<dbReference type="Pfam" id="PF00355">
    <property type="entry name" value="Rieske"/>
    <property type="match status" value="1"/>
</dbReference>
<evidence type="ECO:0000256" key="3">
    <source>
        <dbReference type="ARBA" id="ARBA00023002"/>
    </source>
</evidence>
<dbReference type="GO" id="GO:0016491">
    <property type="term" value="F:oxidoreductase activity"/>
    <property type="evidence" value="ECO:0007669"/>
    <property type="project" value="UniProtKB-KW"/>
</dbReference>
<keyword evidence="5" id="KW-0411">Iron-sulfur</keyword>
<keyword evidence="1" id="KW-0001">2Fe-2S</keyword>
<keyword evidence="4" id="KW-0408">Iron</keyword>
<dbReference type="InterPro" id="IPR017941">
    <property type="entry name" value="Rieske_2Fe-2S"/>
</dbReference>
<dbReference type="SUPFAM" id="SSF55961">
    <property type="entry name" value="Bet v1-like"/>
    <property type="match status" value="1"/>
</dbReference>
<keyword evidence="8" id="KW-1185">Reference proteome</keyword>
<dbReference type="PANTHER" id="PTHR21266:SF60">
    <property type="entry name" value="3-KETOSTEROID-9-ALPHA-MONOOXYGENASE, OXYGENASE COMPONENT"/>
    <property type="match status" value="1"/>
</dbReference>
<dbReference type="Proteomes" id="UP000000366">
    <property type="component" value="Chromosome"/>
</dbReference>
<evidence type="ECO:0000256" key="1">
    <source>
        <dbReference type="ARBA" id="ARBA00022714"/>
    </source>
</evidence>
<dbReference type="GO" id="GO:0032259">
    <property type="term" value="P:methylation"/>
    <property type="evidence" value="ECO:0007669"/>
    <property type="project" value="UniProtKB-KW"/>
</dbReference>
<keyword evidence="7" id="KW-0808">Transferase</keyword>
<dbReference type="InterPro" id="IPR036922">
    <property type="entry name" value="Rieske_2Fe-2S_sf"/>
</dbReference>
<dbReference type="Gene3D" id="2.102.10.10">
    <property type="entry name" value="Rieske [2Fe-2S] iron-sulphur domain"/>
    <property type="match status" value="1"/>
</dbReference>
<dbReference type="KEGG" id="mpt:Mpe_A0807"/>
<keyword evidence="3" id="KW-0560">Oxidoreductase</keyword>
<dbReference type="RefSeq" id="WP_011828407.1">
    <property type="nucleotide sequence ID" value="NC_008825.1"/>
</dbReference>
<dbReference type="HOGENOM" id="CLU_039484_1_2_4"/>
<dbReference type="GO" id="GO:0008168">
    <property type="term" value="F:methyltransferase activity"/>
    <property type="evidence" value="ECO:0007669"/>
    <property type="project" value="UniProtKB-KW"/>
</dbReference>
<dbReference type="eggNOG" id="COG4638">
    <property type="taxonomic scope" value="Bacteria"/>
</dbReference>
<feature type="domain" description="Rieske" evidence="6">
    <location>
        <begin position="8"/>
        <end position="115"/>
    </location>
</feature>
<accession>A2SDY0</accession>
<organism evidence="7 8">
    <name type="scientific">Methylibium petroleiphilum (strain ATCC BAA-1232 / LMG 22953 / PM1)</name>
    <dbReference type="NCBI Taxonomy" id="420662"/>
    <lineage>
        <taxon>Bacteria</taxon>
        <taxon>Pseudomonadati</taxon>
        <taxon>Pseudomonadota</taxon>
        <taxon>Betaproteobacteria</taxon>
        <taxon>Burkholderiales</taxon>
        <taxon>Sphaerotilaceae</taxon>
        <taxon>Methylibium</taxon>
    </lineage>
</organism>
<sequence>MNDEHRWWYPVATAADLGAGPLPAALFGEDLVLWRDEAGTPHAFTDRCPHRGTRLSLGAVRVVDGRAQLECPYHGWRFDGGGRCLRIPALPDFTPATGHAARAHPLREAHGLLWVVLGGDANLETVATACLPDPGPVPGRAVVCGHYDVGTSAPRVVENFLDTSHFAFVHEGWLGDRDHTEVPIYDVVPDANGAPGVPHYRAWQPQASAQSAGGAWVDYRYQVLSPCSALLVKQAGDDAQTTQEAYALWVAPLEPERSRVWFTLFTCDTATPDETLRAFQHGIFTQDQPVLESQRPRRLPLSGSEAHCAADRLSTAYRRYLQAQGHTYGTC</sequence>
<evidence type="ECO:0000313" key="7">
    <source>
        <dbReference type="EMBL" id="ABM93769.1"/>
    </source>
</evidence>
<gene>
    <name evidence="7" type="ordered locus">Mpe_A0807</name>
</gene>
<proteinExistence type="predicted"/>
<evidence type="ECO:0000256" key="5">
    <source>
        <dbReference type="ARBA" id="ARBA00023014"/>
    </source>
</evidence>
<dbReference type="SUPFAM" id="SSF50022">
    <property type="entry name" value="ISP domain"/>
    <property type="match status" value="1"/>
</dbReference>
<dbReference type="STRING" id="420662.Mpe_A0807"/>
<keyword evidence="2" id="KW-0479">Metal-binding</keyword>
<evidence type="ECO:0000259" key="6">
    <source>
        <dbReference type="PROSITE" id="PS51296"/>
    </source>
</evidence>
<dbReference type="CDD" id="cd03469">
    <property type="entry name" value="Rieske_RO_Alpha_N"/>
    <property type="match status" value="1"/>
</dbReference>
<dbReference type="InterPro" id="IPR050584">
    <property type="entry name" value="Cholesterol_7-desaturase"/>
</dbReference>
<dbReference type="EMBL" id="CP000555">
    <property type="protein sequence ID" value="ABM93769.1"/>
    <property type="molecule type" value="Genomic_DNA"/>
</dbReference>
<dbReference type="AlphaFoldDB" id="A2SDY0"/>
<name>A2SDY0_METPP</name>
<evidence type="ECO:0000256" key="4">
    <source>
        <dbReference type="ARBA" id="ARBA00023004"/>
    </source>
</evidence>
<evidence type="ECO:0000313" key="8">
    <source>
        <dbReference type="Proteomes" id="UP000000366"/>
    </source>
</evidence>
<dbReference type="InterPro" id="IPR044043">
    <property type="entry name" value="VanA_C_cat"/>
</dbReference>
<reference evidence="7 8" key="1">
    <citation type="journal article" date="2007" name="J. Bacteriol.">
        <title>Whole-genome analysis of the methyl tert-butyl ether-degrading beta-proteobacterium Methylibium petroleiphilum PM1.</title>
        <authorList>
            <person name="Kane S.R."/>
            <person name="Chakicherla A.Y."/>
            <person name="Chain P.S.G."/>
            <person name="Schmidt R."/>
            <person name="Shin M.W."/>
            <person name="Legler T.C."/>
            <person name="Scow K.M."/>
            <person name="Larimer F.W."/>
            <person name="Lucas S.M."/>
            <person name="Richardson P.M."/>
            <person name="Hristova K.R."/>
        </authorList>
    </citation>
    <scope>NUCLEOTIDE SEQUENCE [LARGE SCALE GENOMIC DNA]</scope>
    <source>
        <strain evidence="8">ATCC BAA-1232 / LMG 22953 / PM1</strain>
    </source>
</reference>
<dbReference type="PROSITE" id="PS51296">
    <property type="entry name" value="RIESKE"/>
    <property type="match status" value="1"/>
</dbReference>
<dbReference type="Gene3D" id="3.90.380.10">
    <property type="entry name" value="Naphthalene 1,2-dioxygenase Alpha Subunit, Chain A, domain 1"/>
    <property type="match status" value="1"/>
</dbReference>